<dbReference type="InterPro" id="IPR036271">
    <property type="entry name" value="Tet_transcr_reg_TetR-rel_C_sf"/>
</dbReference>
<dbReference type="PROSITE" id="PS01081">
    <property type="entry name" value="HTH_TETR_1"/>
    <property type="match status" value="1"/>
</dbReference>
<dbReference type="InterPro" id="IPR050624">
    <property type="entry name" value="HTH-type_Tx_Regulator"/>
</dbReference>
<reference evidence="4 5" key="1">
    <citation type="journal article" date="2020" name="mSystems">
        <title>Defining Genomic and Predicted Metabolic Features of the Acetobacterium Genus.</title>
        <authorList>
            <person name="Ross D.E."/>
            <person name="Marshall C.W."/>
            <person name="Gulliver D."/>
            <person name="May H.D."/>
            <person name="Norman R.S."/>
        </authorList>
    </citation>
    <scope>NUCLEOTIDE SEQUENCE [LARGE SCALE GENOMIC DNA]</scope>
    <source>
        <strain evidence="4 5">DSM 8238</strain>
    </source>
</reference>
<organism evidence="4 5">
    <name type="scientific">Acetobacterium fimetarium</name>
    <dbReference type="NCBI Taxonomy" id="52691"/>
    <lineage>
        <taxon>Bacteria</taxon>
        <taxon>Bacillati</taxon>
        <taxon>Bacillota</taxon>
        <taxon>Clostridia</taxon>
        <taxon>Eubacteriales</taxon>
        <taxon>Eubacteriaceae</taxon>
        <taxon>Acetobacterium</taxon>
    </lineage>
</organism>
<feature type="DNA-binding region" description="H-T-H motif" evidence="2">
    <location>
        <begin position="29"/>
        <end position="48"/>
    </location>
</feature>
<dbReference type="InterPro" id="IPR009057">
    <property type="entry name" value="Homeodomain-like_sf"/>
</dbReference>
<dbReference type="EMBL" id="WJBC01000002">
    <property type="protein sequence ID" value="MBC3803217.1"/>
    <property type="molecule type" value="Genomic_DNA"/>
</dbReference>
<gene>
    <name evidence="4" type="ORF">GH808_01995</name>
</gene>
<dbReference type="SUPFAM" id="SSF48498">
    <property type="entry name" value="Tetracyclin repressor-like, C-terminal domain"/>
    <property type="match status" value="1"/>
</dbReference>
<keyword evidence="1 2" id="KW-0238">DNA-binding</keyword>
<evidence type="ECO:0000259" key="3">
    <source>
        <dbReference type="PROSITE" id="PS50977"/>
    </source>
</evidence>
<dbReference type="InterPro" id="IPR013570">
    <property type="entry name" value="Tscrpt_reg_YsiA_C"/>
</dbReference>
<protein>
    <submittedName>
        <fullName evidence="4">TetR family transcriptional regulator</fullName>
    </submittedName>
</protein>
<dbReference type="PANTHER" id="PTHR43479">
    <property type="entry name" value="ACREF/ENVCD OPERON REPRESSOR-RELATED"/>
    <property type="match status" value="1"/>
</dbReference>
<name>A0ABR6WRG5_9FIRM</name>
<proteinExistence type="predicted"/>
<sequence>MKGSLIKRRESIIVSTIVTLNQVGLQNLSTKLIAKREGVSEGTLFRHFKNKTEILLAVIDQFSQFDDAIIETCQVNKLSSLETIKYFFNAYAEYYENYPEITVIVQSYDSLMCDPELSDKVRSIIDKRADFIFKTVKEAQKNGVIQKNIEARLIEAILSGASRELCLKWRMSKFDFSINEKSREMVNAVLAAFSENSHSKDA</sequence>
<dbReference type="PROSITE" id="PS50977">
    <property type="entry name" value="HTH_TETR_2"/>
    <property type="match status" value="1"/>
</dbReference>
<dbReference type="InterPro" id="IPR001647">
    <property type="entry name" value="HTH_TetR"/>
</dbReference>
<dbReference type="SUPFAM" id="SSF46689">
    <property type="entry name" value="Homeodomain-like"/>
    <property type="match status" value="1"/>
</dbReference>
<feature type="domain" description="HTH tetR-type" evidence="3">
    <location>
        <begin position="6"/>
        <end position="66"/>
    </location>
</feature>
<evidence type="ECO:0000256" key="2">
    <source>
        <dbReference type="PROSITE-ProRule" id="PRU00335"/>
    </source>
</evidence>
<evidence type="ECO:0000313" key="5">
    <source>
        <dbReference type="Proteomes" id="UP000603234"/>
    </source>
</evidence>
<keyword evidence="5" id="KW-1185">Reference proteome</keyword>
<comment type="caution">
    <text evidence="4">The sequence shown here is derived from an EMBL/GenBank/DDBJ whole genome shotgun (WGS) entry which is preliminary data.</text>
</comment>
<dbReference type="Pfam" id="PF00440">
    <property type="entry name" value="TetR_N"/>
    <property type="match status" value="1"/>
</dbReference>
<dbReference type="Gene3D" id="1.10.357.10">
    <property type="entry name" value="Tetracycline Repressor, domain 2"/>
    <property type="match status" value="1"/>
</dbReference>
<evidence type="ECO:0000313" key="4">
    <source>
        <dbReference type="EMBL" id="MBC3803217.1"/>
    </source>
</evidence>
<dbReference type="InterPro" id="IPR023772">
    <property type="entry name" value="DNA-bd_HTH_TetR-type_CS"/>
</dbReference>
<dbReference type="PANTHER" id="PTHR43479:SF11">
    <property type="entry name" value="ACREF_ENVCD OPERON REPRESSOR-RELATED"/>
    <property type="match status" value="1"/>
</dbReference>
<dbReference type="Proteomes" id="UP000603234">
    <property type="component" value="Unassembled WGS sequence"/>
</dbReference>
<dbReference type="RefSeq" id="WP_186841136.1">
    <property type="nucleotide sequence ID" value="NZ_WJBC01000002.1"/>
</dbReference>
<accession>A0ABR6WRG5</accession>
<evidence type="ECO:0000256" key="1">
    <source>
        <dbReference type="ARBA" id="ARBA00023125"/>
    </source>
</evidence>
<dbReference type="Pfam" id="PF08359">
    <property type="entry name" value="TetR_C_4"/>
    <property type="match status" value="1"/>
</dbReference>
<dbReference type="Gene3D" id="1.10.10.60">
    <property type="entry name" value="Homeodomain-like"/>
    <property type="match status" value="1"/>
</dbReference>